<keyword evidence="4" id="KW-0410">Iron transport</keyword>
<dbReference type="SUPFAM" id="SSF52540">
    <property type="entry name" value="P-loop containing nucleoside triphosphate hydrolases"/>
    <property type="match status" value="1"/>
</dbReference>
<dbReference type="AlphaFoldDB" id="A0A6P2BTM5"/>
<evidence type="ECO:0000313" key="12">
    <source>
        <dbReference type="Proteomes" id="UP000460272"/>
    </source>
</evidence>
<dbReference type="SMART" id="SM00382">
    <property type="entry name" value="AAA"/>
    <property type="match status" value="1"/>
</dbReference>
<dbReference type="GO" id="GO:0005886">
    <property type="term" value="C:plasma membrane"/>
    <property type="evidence" value="ECO:0007669"/>
    <property type="project" value="UniProtKB-SubCell"/>
</dbReference>
<dbReference type="GO" id="GO:0016887">
    <property type="term" value="F:ATP hydrolysis activity"/>
    <property type="evidence" value="ECO:0007669"/>
    <property type="project" value="InterPro"/>
</dbReference>
<dbReference type="CDD" id="cd00267">
    <property type="entry name" value="ABC_ATPase"/>
    <property type="match status" value="1"/>
</dbReference>
<keyword evidence="6 11" id="KW-0067">ATP-binding</keyword>
<keyword evidence="3" id="KW-1003">Cell membrane</keyword>
<feature type="domain" description="AAA+ ATPase" evidence="10">
    <location>
        <begin position="46"/>
        <end position="213"/>
    </location>
</feature>
<dbReference type="Gene3D" id="3.40.50.300">
    <property type="entry name" value="P-loop containing nucleotide triphosphate hydrolases"/>
    <property type="match status" value="2"/>
</dbReference>
<dbReference type="InterPro" id="IPR027417">
    <property type="entry name" value="P-loop_NTPase"/>
</dbReference>
<gene>
    <name evidence="11" type="ORF">EAS64_33340</name>
</gene>
<keyword evidence="2" id="KW-0813">Transport</keyword>
<dbReference type="Proteomes" id="UP000460272">
    <property type="component" value="Unassembled WGS sequence"/>
</dbReference>
<keyword evidence="9" id="KW-0472">Membrane</keyword>
<dbReference type="GO" id="GO:0005524">
    <property type="term" value="F:ATP binding"/>
    <property type="evidence" value="ECO:0007669"/>
    <property type="project" value="UniProtKB-KW"/>
</dbReference>
<proteinExistence type="predicted"/>
<evidence type="ECO:0000313" key="11">
    <source>
        <dbReference type="EMBL" id="TVZ01445.1"/>
    </source>
</evidence>
<dbReference type="EMBL" id="RPFW01000007">
    <property type="protein sequence ID" value="TVZ01445.1"/>
    <property type="molecule type" value="Genomic_DNA"/>
</dbReference>
<keyword evidence="8" id="KW-0406">Ion transport</keyword>
<sequence length="250" mass="27621">MSDWTSDRRLVRAFRPVAGFAGLDPVEWPATVPAAAQLLREGLELPGGITVLVGENGSGKSTVVEILAEAYGLNPQGGSVLAPTVRVRDSEPHAGQRLYTELGFGGRSAWAYFLRADTMHSLYTYLEQNPGKSRDRFHELSHGQGFLEILRTRVNQRGFYLMDEPDAPLSFVSCLSLVALLHDLAEADSQVVVATHSPIVAAVPGATIFELGEWGIRPARWEELEVVQSWRTFLGNPERFLHYLFTDDAE</sequence>
<evidence type="ECO:0000256" key="7">
    <source>
        <dbReference type="ARBA" id="ARBA00023004"/>
    </source>
</evidence>
<evidence type="ECO:0000256" key="5">
    <source>
        <dbReference type="ARBA" id="ARBA00022741"/>
    </source>
</evidence>
<evidence type="ECO:0000256" key="6">
    <source>
        <dbReference type="ARBA" id="ARBA00022840"/>
    </source>
</evidence>
<evidence type="ECO:0000256" key="4">
    <source>
        <dbReference type="ARBA" id="ARBA00022496"/>
    </source>
</evidence>
<dbReference type="OrthoDB" id="9784297at2"/>
<keyword evidence="5" id="KW-0547">Nucleotide-binding</keyword>
<evidence type="ECO:0000259" key="10">
    <source>
        <dbReference type="SMART" id="SM00382"/>
    </source>
</evidence>
<dbReference type="InterPro" id="IPR003593">
    <property type="entry name" value="AAA+_ATPase"/>
</dbReference>
<keyword evidence="12" id="KW-1185">Reference proteome</keyword>
<evidence type="ECO:0000256" key="9">
    <source>
        <dbReference type="ARBA" id="ARBA00023136"/>
    </source>
</evidence>
<name>A0A6P2BTM5_9ACTN</name>
<dbReference type="GO" id="GO:0006826">
    <property type="term" value="P:iron ion transport"/>
    <property type="evidence" value="ECO:0007669"/>
    <property type="project" value="UniProtKB-KW"/>
</dbReference>
<comment type="subcellular location">
    <subcellularLocation>
        <location evidence="1">Cell membrane</location>
        <topology evidence="1">Peripheral membrane protein</topology>
    </subcellularLocation>
</comment>
<comment type="caution">
    <text evidence="11">The sequence shown here is derived from an EMBL/GenBank/DDBJ whole genome shotgun (WGS) entry which is preliminary data.</text>
</comment>
<dbReference type="Pfam" id="PF00005">
    <property type="entry name" value="ABC_tran"/>
    <property type="match status" value="1"/>
</dbReference>
<evidence type="ECO:0000256" key="2">
    <source>
        <dbReference type="ARBA" id="ARBA00022448"/>
    </source>
</evidence>
<dbReference type="PANTHER" id="PTHR42771:SF2">
    <property type="entry name" value="IRON(3+)-HYDROXAMATE IMPORT ATP-BINDING PROTEIN FHUC"/>
    <property type="match status" value="1"/>
</dbReference>
<keyword evidence="7" id="KW-0408">Iron</keyword>
<reference evidence="11 12" key="1">
    <citation type="submission" date="2018-11" db="EMBL/GenBank/DDBJ databases">
        <title>Trebonia kvetii gen.nov., sp.nov., a novel acidophilic actinobacterium, and proposal of the new actinobacterial family Treboniaceae fam. nov.</title>
        <authorList>
            <person name="Rapoport D."/>
            <person name="Sagova-Mareckova M."/>
            <person name="Sedlacek I."/>
            <person name="Provaznik J."/>
            <person name="Kralova S."/>
            <person name="Pavlinic D."/>
            <person name="Benes V."/>
            <person name="Kopecky J."/>
        </authorList>
    </citation>
    <scope>NUCLEOTIDE SEQUENCE [LARGE SCALE GENOMIC DNA]</scope>
    <source>
        <strain evidence="11 12">15Tr583</strain>
    </source>
</reference>
<organism evidence="11 12">
    <name type="scientific">Trebonia kvetii</name>
    <dbReference type="NCBI Taxonomy" id="2480626"/>
    <lineage>
        <taxon>Bacteria</taxon>
        <taxon>Bacillati</taxon>
        <taxon>Actinomycetota</taxon>
        <taxon>Actinomycetes</taxon>
        <taxon>Streptosporangiales</taxon>
        <taxon>Treboniaceae</taxon>
        <taxon>Trebonia</taxon>
    </lineage>
</organism>
<dbReference type="InterPro" id="IPR051535">
    <property type="entry name" value="Siderophore_ABC-ATPase"/>
</dbReference>
<dbReference type="InterPro" id="IPR003439">
    <property type="entry name" value="ABC_transporter-like_ATP-bd"/>
</dbReference>
<dbReference type="PANTHER" id="PTHR42771">
    <property type="entry name" value="IRON(3+)-HYDROXAMATE IMPORT ATP-BINDING PROTEIN FHUC"/>
    <property type="match status" value="1"/>
</dbReference>
<accession>A0A6P2BTM5</accession>
<evidence type="ECO:0000256" key="3">
    <source>
        <dbReference type="ARBA" id="ARBA00022475"/>
    </source>
</evidence>
<evidence type="ECO:0000256" key="8">
    <source>
        <dbReference type="ARBA" id="ARBA00023065"/>
    </source>
</evidence>
<protein>
    <submittedName>
        <fullName evidence="11">ATP-binding cassette domain-containing protein</fullName>
    </submittedName>
</protein>
<evidence type="ECO:0000256" key="1">
    <source>
        <dbReference type="ARBA" id="ARBA00004202"/>
    </source>
</evidence>